<dbReference type="GO" id="GO:0016787">
    <property type="term" value="F:hydrolase activity"/>
    <property type="evidence" value="ECO:0007669"/>
    <property type="project" value="UniProtKB-KW"/>
</dbReference>
<gene>
    <name evidence="2" type="ORF">FB391_2653</name>
</gene>
<dbReference type="InterPro" id="IPR013830">
    <property type="entry name" value="SGNH_hydro"/>
</dbReference>
<reference evidence="2 3" key="1">
    <citation type="submission" date="2019-06" db="EMBL/GenBank/DDBJ databases">
        <title>Sequencing the genomes of 1000 actinobacteria strains.</title>
        <authorList>
            <person name="Klenk H.-P."/>
        </authorList>
    </citation>
    <scope>NUCLEOTIDE SEQUENCE [LARGE SCALE GENOMIC DNA]</scope>
    <source>
        <strain evidence="2 3">DSM 105492</strain>
    </source>
</reference>
<comment type="caution">
    <text evidence="2">The sequence shown here is derived from an EMBL/GenBank/DDBJ whole genome shotgun (WGS) entry which is preliminary data.</text>
</comment>
<dbReference type="SUPFAM" id="SSF52266">
    <property type="entry name" value="SGNH hydrolase"/>
    <property type="match status" value="1"/>
</dbReference>
<feature type="domain" description="SGNH hydrolase-type esterase" evidence="1">
    <location>
        <begin position="200"/>
        <end position="400"/>
    </location>
</feature>
<dbReference type="Pfam" id="PF13472">
    <property type="entry name" value="Lipase_GDSL_2"/>
    <property type="match status" value="1"/>
</dbReference>
<dbReference type="InterPro" id="IPR036514">
    <property type="entry name" value="SGNH_hydro_sf"/>
</dbReference>
<keyword evidence="2" id="KW-0378">Hydrolase</keyword>
<dbReference type="InterPro" id="IPR053140">
    <property type="entry name" value="GDSL_Rv0518-like"/>
</dbReference>
<keyword evidence="3" id="KW-1185">Reference proteome</keyword>
<dbReference type="EMBL" id="VFPE01000003">
    <property type="protein sequence ID" value="TQM25192.1"/>
    <property type="molecule type" value="Genomic_DNA"/>
</dbReference>
<dbReference type="RefSeq" id="WP_141894998.1">
    <property type="nucleotide sequence ID" value="NZ_BAABLH010000002.1"/>
</dbReference>
<evidence type="ECO:0000259" key="1">
    <source>
        <dbReference type="Pfam" id="PF13472"/>
    </source>
</evidence>
<name>A0A543EUD9_9MICO</name>
<dbReference type="OrthoDB" id="1828825at2"/>
<accession>A0A543EUD9</accession>
<dbReference type="AlphaFoldDB" id="A0A543EUD9"/>
<organism evidence="2 3">
    <name type="scientific">Microbacterium kyungheense</name>
    <dbReference type="NCBI Taxonomy" id="1263636"/>
    <lineage>
        <taxon>Bacteria</taxon>
        <taxon>Bacillati</taxon>
        <taxon>Actinomycetota</taxon>
        <taxon>Actinomycetes</taxon>
        <taxon>Micrococcales</taxon>
        <taxon>Microbacteriaceae</taxon>
        <taxon>Microbacterium</taxon>
    </lineage>
</organism>
<evidence type="ECO:0000313" key="3">
    <source>
        <dbReference type="Proteomes" id="UP000320235"/>
    </source>
</evidence>
<sequence length="413" mass="43952">MNTLANPLSTGNWVAAWAGPIARHPAPQVFDNQTVRLRIEASVGGQAIRIALSNEYGTTPIRVGAASISTFDTQGVENHPTPLSFGGQRGIEIPAGAVVLSNEVSMDVEPGQHISVKLYLPNETLSESAVLVQGPELPLTHPLAVPVPDFARVEISEEGDFTSVAGLPGTTPGVHLPFLSRIDVLAKEGVSTVAVLGTTYTDGLGVWPDYLSRRLNTEREAQQVSIVNLSARGGSLANGHAPSGRQGVVATFDREVATLPGVSHIIVSEARQDIATAGTVSLKADGSRSDDAADDHSGDTLGITVESLQAAYRQLIAKAHVRGIKVLAATMPPFRGVPAPGYYSEEKDAIREDLNRWMLESGEFDGVIDIDGLMRDPEDNRQYREEFRSANQFGPNPAGHLAIAESIDADTFN</sequence>
<dbReference type="PANTHER" id="PTHR43784:SF2">
    <property type="entry name" value="GDSL-LIKE LIPASE_ACYLHYDROLASE, PUTATIVE (AFU_ORTHOLOGUE AFUA_2G00820)-RELATED"/>
    <property type="match status" value="1"/>
</dbReference>
<evidence type="ECO:0000313" key="2">
    <source>
        <dbReference type="EMBL" id="TQM25192.1"/>
    </source>
</evidence>
<proteinExistence type="predicted"/>
<dbReference type="Gene3D" id="3.40.50.1110">
    <property type="entry name" value="SGNH hydrolase"/>
    <property type="match status" value="1"/>
</dbReference>
<protein>
    <submittedName>
        <fullName evidence="2">GDSL-like lipase/acylhydrolase family protein</fullName>
    </submittedName>
</protein>
<dbReference type="Proteomes" id="UP000320235">
    <property type="component" value="Unassembled WGS sequence"/>
</dbReference>
<dbReference type="PANTHER" id="PTHR43784">
    <property type="entry name" value="GDSL-LIKE LIPASE/ACYLHYDROLASE, PUTATIVE (AFU_ORTHOLOGUE AFUA_2G00820)-RELATED"/>
    <property type="match status" value="1"/>
</dbReference>